<dbReference type="EMBL" id="LWDG02000522">
    <property type="protein sequence ID" value="KAE8264563.1"/>
    <property type="molecule type" value="Genomic_DNA"/>
</dbReference>
<dbReference type="GO" id="GO:0072546">
    <property type="term" value="C:EMC complex"/>
    <property type="evidence" value="ECO:0007669"/>
    <property type="project" value="InterPro"/>
</dbReference>
<evidence type="ECO:0000256" key="8">
    <source>
        <dbReference type="SAM" id="MobiDB-lite"/>
    </source>
</evidence>
<dbReference type="PANTHER" id="PTHR20994">
    <property type="entry name" value="ER MEMBRANE PROTEIN COMPLEX SUBUNIT 6"/>
    <property type="match status" value="1"/>
</dbReference>
<dbReference type="PANTHER" id="PTHR20994:SF0">
    <property type="entry name" value="ER MEMBRANE PROTEIN COMPLEX SUBUNIT 6"/>
    <property type="match status" value="1"/>
</dbReference>
<evidence type="ECO:0000256" key="1">
    <source>
        <dbReference type="ARBA" id="ARBA00004477"/>
    </source>
</evidence>
<comment type="subcellular location">
    <subcellularLocation>
        <location evidence="1">Endoplasmic reticulum membrane</location>
        <topology evidence="1">Multi-pass membrane protein</topology>
    </subcellularLocation>
</comment>
<evidence type="ECO:0000256" key="5">
    <source>
        <dbReference type="ARBA" id="ARBA00022824"/>
    </source>
</evidence>
<dbReference type="InterPro" id="IPR008504">
    <property type="entry name" value="Emc6"/>
</dbReference>
<dbReference type="GO" id="GO:0034975">
    <property type="term" value="P:protein folding in endoplasmic reticulum"/>
    <property type="evidence" value="ECO:0007669"/>
    <property type="project" value="TreeGrafter"/>
</dbReference>
<keyword evidence="7 9" id="KW-0472">Membrane</keyword>
<accession>A0A8X7N462</accession>
<evidence type="ECO:0000256" key="6">
    <source>
        <dbReference type="ARBA" id="ARBA00022989"/>
    </source>
</evidence>
<comment type="similarity">
    <text evidence="2">Belongs to the EMC6 family.</text>
</comment>
<keyword evidence="4 9" id="KW-0812">Transmembrane</keyword>
<evidence type="ECO:0000256" key="2">
    <source>
        <dbReference type="ARBA" id="ARBA00009436"/>
    </source>
</evidence>
<feature type="region of interest" description="Disordered" evidence="8">
    <location>
        <begin position="150"/>
        <end position="177"/>
    </location>
</feature>
<sequence>MAAVPQPGAPGLEGQDGPVPDIYPENLAYNAKQIYFLRSTALSLAGASAGVLGLRNFSGFYFYAATLLLTNAVLLLYNARSQPSKYVPHLGPVSSQPGVLGLSVQGGQENLFSFVLWWTFWFGIVHGSGGSGSKFWPFVRFVQEATCHGAGTAGENPRPGHAFVGPQWDRPAPQGSL</sequence>
<keyword evidence="5" id="KW-0256">Endoplasmic reticulum</keyword>
<proteinExistence type="inferred from homology"/>
<dbReference type="Proteomes" id="UP000078113">
    <property type="component" value="Unassembled WGS sequence"/>
</dbReference>
<evidence type="ECO:0000313" key="11">
    <source>
        <dbReference type="Proteomes" id="UP000078113"/>
    </source>
</evidence>
<dbReference type="Pfam" id="PF07019">
    <property type="entry name" value="EMC6"/>
    <property type="match status" value="1"/>
</dbReference>
<evidence type="ECO:0000313" key="10">
    <source>
        <dbReference type="EMBL" id="KAE8264563.1"/>
    </source>
</evidence>
<evidence type="ECO:0000256" key="7">
    <source>
        <dbReference type="ARBA" id="ARBA00023136"/>
    </source>
</evidence>
<evidence type="ECO:0000256" key="4">
    <source>
        <dbReference type="ARBA" id="ARBA00022692"/>
    </source>
</evidence>
<comment type="caution">
    <text evidence="10">The sequence shown here is derived from an EMBL/GenBank/DDBJ whole genome shotgun (WGS) entry which is preliminary data.</text>
</comment>
<reference evidence="10" key="1">
    <citation type="submission" date="2016-04" db="EMBL/GenBank/DDBJ databases">
        <authorList>
            <person name="Nguyen H.D."/>
            <person name="Samba Siva P."/>
            <person name="Cullis J."/>
            <person name="Levesque C.A."/>
            <person name="Hambleton S."/>
        </authorList>
    </citation>
    <scope>NUCLEOTIDE SEQUENCE</scope>
    <source>
        <strain evidence="10">DAOMC 236422</strain>
    </source>
</reference>
<evidence type="ECO:0000256" key="3">
    <source>
        <dbReference type="ARBA" id="ARBA00020827"/>
    </source>
</evidence>
<evidence type="ECO:0000256" key="9">
    <source>
        <dbReference type="SAM" id="Phobius"/>
    </source>
</evidence>
<gene>
    <name evidence="10" type="ORF">A4X09_0g6930</name>
</gene>
<reference evidence="10" key="2">
    <citation type="journal article" date="2019" name="IMA Fungus">
        <title>Genome sequencing and comparison of five Tilletia species to identify candidate genes for the detection of regulated species infecting wheat.</title>
        <authorList>
            <person name="Nguyen H.D.T."/>
            <person name="Sultana T."/>
            <person name="Kesanakurti P."/>
            <person name="Hambleton S."/>
        </authorList>
    </citation>
    <scope>NUCLEOTIDE SEQUENCE</scope>
    <source>
        <strain evidence="10">DAOMC 236422</strain>
    </source>
</reference>
<dbReference type="InterPro" id="IPR029008">
    <property type="entry name" value="EMC6-like"/>
</dbReference>
<feature type="transmembrane region" description="Helical" evidence="9">
    <location>
        <begin position="60"/>
        <end position="79"/>
    </location>
</feature>
<organism evidence="10 11">
    <name type="scientific">Tilletia walkeri</name>
    <dbReference type="NCBI Taxonomy" id="117179"/>
    <lineage>
        <taxon>Eukaryota</taxon>
        <taxon>Fungi</taxon>
        <taxon>Dikarya</taxon>
        <taxon>Basidiomycota</taxon>
        <taxon>Ustilaginomycotina</taxon>
        <taxon>Exobasidiomycetes</taxon>
        <taxon>Tilletiales</taxon>
        <taxon>Tilletiaceae</taxon>
        <taxon>Tilletia</taxon>
    </lineage>
</organism>
<dbReference type="AlphaFoldDB" id="A0A8X7N462"/>
<keyword evidence="6 9" id="KW-1133">Transmembrane helix</keyword>
<dbReference type="GO" id="GO:0000045">
    <property type="term" value="P:autophagosome assembly"/>
    <property type="evidence" value="ECO:0007669"/>
    <property type="project" value="TreeGrafter"/>
</dbReference>
<protein>
    <recommendedName>
        <fullName evidence="3">ER membrane protein complex subunit 6</fullName>
    </recommendedName>
</protein>
<name>A0A8X7N462_9BASI</name>
<keyword evidence="11" id="KW-1185">Reference proteome</keyword>